<dbReference type="Pfam" id="PF11112">
    <property type="entry name" value="PyocinActivator"/>
    <property type="match status" value="1"/>
</dbReference>
<dbReference type="Proteomes" id="UP001201217">
    <property type="component" value="Unassembled WGS sequence"/>
</dbReference>
<evidence type="ECO:0000313" key="2">
    <source>
        <dbReference type="Proteomes" id="UP001201217"/>
    </source>
</evidence>
<name>A0ABS9E6B7_9HYPH</name>
<accession>A0ABS9E6B7</accession>
<dbReference type="InterPro" id="IPR020518">
    <property type="entry name" value="Tscrpt_reg_PrtN"/>
</dbReference>
<comment type="caution">
    <text evidence="1">The sequence shown here is derived from an EMBL/GenBank/DDBJ whole genome shotgun (WGS) entry which is preliminary data.</text>
</comment>
<reference evidence="1 2" key="1">
    <citation type="submission" date="2022-01" db="EMBL/GenBank/DDBJ databases">
        <title>Maritalea mediterranea sp. nov., isolated from marine plastic residues from the Malva-rosa beach (Valencia, Spain).</title>
        <authorList>
            <person name="Vidal-Verdu A."/>
            <person name="Molina-Menor E."/>
            <person name="Pascual J."/>
            <person name="Pereto J."/>
            <person name="Porcar M."/>
        </authorList>
    </citation>
    <scope>NUCLEOTIDE SEQUENCE [LARGE SCALE GENOMIC DNA]</scope>
    <source>
        <strain evidence="1 2">P4.10X</strain>
    </source>
</reference>
<organism evidence="1 2">
    <name type="scientific">Maritalea mediterranea</name>
    <dbReference type="NCBI Taxonomy" id="2909667"/>
    <lineage>
        <taxon>Bacteria</taxon>
        <taxon>Pseudomonadati</taxon>
        <taxon>Pseudomonadota</taxon>
        <taxon>Alphaproteobacteria</taxon>
        <taxon>Hyphomicrobiales</taxon>
        <taxon>Devosiaceae</taxon>
        <taxon>Maritalea</taxon>
    </lineage>
</organism>
<dbReference type="EMBL" id="JAKGTI010000001">
    <property type="protein sequence ID" value="MCF4098357.1"/>
    <property type="molecule type" value="Genomic_DNA"/>
</dbReference>
<proteinExistence type="predicted"/>
<sequence length="86" mass="9961">MNTTFLLMAKYDGLPIIPAQQVCEDFFPHLTLPKFLRKVSEGQIPLQLVRIENSQKSARGVHIQDLAAYIDDRRKAAHREYKQMYG</sequence>
<gene>
    <name evidence="1" type="ORF">L1I42_07640</name>
</gene>
<protein>
    <submittedName>
        <fullName evidence="1">Pyocin activator PrtN family protein</fullName>
    </submittedName>
</protein>
<keyword evidence="2" id="KW-1185">Reference proteome</keyword>
<evidence type="ECO:0000313" key="1">
    <source>
        <dbReference type="EMBL" id="MCF4098357.1"/>
    </source>
</evidence>